<accession>A0A7R8A1C5</accession>
<dbReference type="OrthoDB" id="5125733at2759"/>
<organism evidence="2 3">
    <name type="scientific">Aspergillus kawachii</name>
    <name type="common">White koji mold</name>
    <name type="synonym">Aspergillus awamori var. kawachi</name>
    <dbReference type="NCBI Taxonomy" id="1069201"/>
    <lineage>
        <taxon>Eukaryota</taxon>
        <taxon>Fungi</taxon>
        <taxon>Dikarya</taxon>
        <taxon>Ascomycota</taxon>
        <taxon>Pezizomycotina</taxon>
        <taxon>Eurotiomycetes</taxon>
        <taxon>Eurotiomycetidae</taxon>
        <taxon>Eurotiales</taxon>
        <taxon>Aspergillaceae</taxon>
        <taxon>Aspergillus</taxon>
        <taxon>Aspergillus subgen. Circumdati</taxon>
    </lineage>
</organism>
<dbReference type="PANTHER" id="PTHR33112">
    <property type="entry name" value="DOMAIN PROTEIN, PUTATIVE-RELATED"/>
    <property type="match status" value="1"/>
</dbReference>
<reference evidence="2" key="2">
    <citation type="submission" date="2021-02" db="EMBL/GenBank/DDBJ databases">
        <title>Aspergillus luchuensis mut. kawachii IFO 4304 genome sequence.</title>
        <authorList>
            <person name="Mori K."/>
            <person name="Kadooka C."/>
            <person name="Goto M."/>
            <person name="Futagami T."/>
        </authorList>
    </citation>
    <scope>NUCLEOTIDE SEQUENCE</scope>
    <source>
        <strain evidence="2">IFO 4308</strain>
    </source>
</reference>
<name>A0A7R8A1C5_ASPKA</name>
<dbReference type="AlphaFoldDB" id="A0A7R8A1C5"/>
<dbReference type="Proteomes" id="UP000661280">
    <property type="component" value="Chromosome 6"/>
</dbReference>
<dbReference type="KEGG" id="aluc:AKAW2_60255S"/>
<dbReference type="Pfam" id="PF06985">
    <property type="entry name" value="HET"/>
    <property type="match status" value="1"/>
</dbReference>
<evidence type="ECO:0000259" key="1">
    <source>
        <dbReference type="Pfam" id="PF06985"/>
    </source>
</evidence>
<dbReference type="InterPro" id="IPR010730">
    <property type="entry name" value="HET"/>
</dbReference>
<sequence>MLCKICKEGLEGIWDPERTRRLKIDDSDEEYGNGMPCNVYVGRPFFSGTDPTQGRGSQWEPERWVFGHHLTRKSFVASIEQGCVVCCKFAPLQDMENLGRETLNTQLEGVEYFSVFKILLKPRCVEMTVYYGNISSTCDMIPHEGFDENLSFEIGASTGDQTTWVLIERWLNRCLQGHSACDDQHEPNFIPSRLLELQTDRFDTMFRLVERQHVQPGERYITLSHCWGSTPSNPDLILLEDTFRKLKEYQPLSVLPKTFKHAFTIIERLRFRYIWIDRLCILQDSPEDWQSESAAMGQIYKNAFLGISALGSSNDAEGCFFSRDSAQVVPSVVNIRVDNSSDPKAFRFRSEKGWAWKVTFDREPLPKRGWTLQERLLCPRVLHFGRKQVFWECRECTCCEIQPNNVYEYDGYRNDKNDDNGDSLNKSSLSSPSVRHNHLWKQLLDAPKVRYIGDPRDQIYVDWCAIAMVFTACQLTVPSDKLVAISGLAKDVRRRLKDLGYDEDNYLAGLWRQNLPGCLTWKVLEPGRRPPSYRAPSWSWASVDGAVQLCYPGTHSVQKKTALSFALVISAKCIPCGEDETGQVASGTVTLKGPLASAMLIPSAMTLPEETAMSVLSFEIPGVEGQKPTAKYPRARCEVIFDVKSEMCAEIYCLPIEARHMFRNFWELFGLALIQTKRDTYSRVGYVEMLHESEMAAKNFFSDFPEHTCVLK</sequence>
<evidence type="ECO:0000313" key="3">
    <source>
        <dbReference type="Proteomes" id="UP000661280"/>
    </source>
</evidence>
<dbReference type="GeneID" id="64963312"/>
<dbReference type="PANTHER" id="PTHR33112:SF10">
    <property type="entry name" value="TOL"/>
    <property type="match status" value="1"/>
</dbReference>
<protein>
    <recommendedName>
        <fullName evidence="1">Heterokaryon incompatibility domain-containing protein</fullName>
    </recommendedName>
</protein>
<gene>
    <name evidence="2" type="ORF">AKAW2_60255S</name>
</gene>
<dbReference type="EMBL" id="AP024430">
    <property type="protein sequence ID" value="BCS01991.1"/>
    <property type="molecule type" value="Genomic_DNA"/>
</dbReference>
<dbReference type="RefSeq" id="XP_041545753.1">
    <property type="nucleotide sequence ID" value="XM_041692361.1"/>
</dbReference>
<reference evidence="2" key="1">
    <citation type="submission" date="2021-01" db="EMBL/GenBank/DDBJ databases">
        <authorList>
            <consortium name="Aspergillus luchuensis mut. kawachii IFO 4304 genome sequencing consortium"/>
            <person name="Kazuki M."/>
            <person name="Futagami T."/>
        </authorList>
    </citation>
    <scope>NUCLEOTIDE SEQUENCE</scope>
    <source>
        <strain evidence="2">IFO 4308</strain>
    </source>
</reference>
<keyword evidence="3" id="KW-1185">Reference proteome</keyword>
<evidence type="ECO:0000313" key="2">
    <source>
        <dbReference type="EMBL" id="BCS01991.1"/>
    </source>
</evidence>
<proteinExistence type="predicted"/>
<feature type="domain" description="Heterokaryon incompatibility" evidence="1">
    <location>
        <begin position="220"/>
        <end position="374"/>
    </location>
</feature>